<dbReference type="Proteomes" id="UP000255091">
    <property type="component" value="Unassembled WGS sequence"/>
</dbReference>
<dbReference type="EMBL" id="UHAP01000001">
    <property type="protein sequence ID" value="SUK49153.1"/>
    <property type="molecule type" value="Genomic_DNA"/>
</dbReference>
<gene>
    <name evidence="1" type="ORF">NCTC6133_01959</name>
</gene>
<dbReference type="AlphaFoldDB" id="A0A380DU60"/>
<protein>
    <submittedName>
        <fullName evidence="1">E family protein</fullName>
    </submittedName>
</protein>
<sequence length="131" mass="15211">MRSIQSKHTEESPYTGIIDEYLNTPIPSNWDDLTIFERRRFYQGDVDMLPTGNVDYVERNKVCALEVFVECFGKDKGDSRGSMEIRKISNILRQLDNWSVYDGNKSGKIRFGKDYGVQIAYVRDESLEDLI</sequence>
<proteinExistence type="predicted"/>
<accession>A0A380DU60</accession>
<evidence type="ECO:0000313" key="1">
    <source>
        <dbReference type="EMBL" id="SUK49153.1"/>
    </source>
</evidence>
<evidence type="ECO:0000313" key="2">
    <source>
        <dbReference type="Proteomes" id="UP000255091"/>
    </source>
</evidence>
<name>A0A380DU60_STAAU</name>
<reference evidence="1 2" key="1">
    <citation type="submission" date="2018-06" db="EMBL/GenBank/DDBJ databases">
        <authorList>
            <consortium name="Pathogen Informatics"/>
            <person name="Doyle S."/>
        </authorList>
    </citation>
    <scope>NUCLEOTIDE SEQUENCE [LARGE SCALE GENOMIC DNA]</scope>
    <source>
        <strain evidence="1 2">NCTC6133</strain>
    </source>
</reference>
<organism evidence="1 2">
    <name type="scientific">Staphylococcus aureus</name>
    <dbReference type="NCBI Taxonomy" id="1280"/>
    <lineage>
        <taxon>Bacteria</taxon>
        <taxon>Bacillati</taxon>
        <taxon>Bacillota</taxon>
        <taxon>Bacilli</taxon>
        <taxon>Bacillales</taxon>
        <taxon>Staphylococcaceae</taxon>
        <taxon>Staphylococcus</taxon>
    </lineage>
</organism>